<protein>
    <submittedName>
        <fullName evidence="3">Hyaluronan synthase</fullName>
        <ecNumber evidence="3">2.4.1.212</ecNumber>
    </submittedName>
</protein>
<dbReference type="SUPFAM" id="SSF53448">
    <property type="entry name" value="Nucleotide-diphospho-sugar transferases"/>
    <property type="match status" value="1"/>
</dbReference>
<dbReference type="PANTHER" id="PTHR22916:SF3">
    <property type="entry name" value="UDP-GLCNAC:BETAGAL BETA-1,3-N-ACETYLGLUCOSAMINYLTRANSFERASE-LIKE PROTEIN 1"/>
    <property type="match status" value="1"/>
</dbReference>
<evidence type="ECO:0000313" key="4">
    <source>
        <dbReference type="Proteomes" id="UP000274841"/>
    </source>
</evidence>
<evidence type="ECO:0000313" key="3">
    <source>
        <dbReference type="EMBL" id="AZS41052.1"/>
    </source>
</evidence>
<gene>
    <name evidence="3" type="primary">hyaD</name>
    <name evidence="3" type="ORF">CVS54_02397</name>
</gene>
<dbReference type="InterPro" id="IPR029044">
    <property type="entry name" value="Nucleotide-diphossugar_trans"/>
</dbReference>
<dbReference type="Proteomes" id="UP000274841">
    <property type="component" value="Chromosome"/>
</dbReference>
<organism evidence="3 4">
    <name type="scientific">Microbacterium oxydans</name>
    <dbReference type="NCBI Taxonomy" id="82380"/>
    <lineage>
        <taxon>Bacteria</taxon>
        <taxon>Bacillati</taxon>
        <taxon>Actinomycetota</taxon>
        <taxon>Actinomycetes</taxon>
        <taxon>Micrococcales</taxon>
        <taxon>Microbacteriaceae</taxon>
        <taxon>Microbacterium</taxon>
    </lineage>
</organism>
<dbReference type="GO" id="GO:0050501">
    <property type="term" value="F:hyaluronan synthase activity"/>
    <property type="evidence" value="ECO:0007669"/>
    <property type="project" value="UniProtKB-EC"/>
</dbReference>
<evidence type="ECO:0000259" key="2">
    <source>
        <dbReference type="Pfam" id="PF00535"/>
    </source>
</evidence>
<sequence length="86" mass="8829">MTGPRVSVVIPAYNNAKVIGETIDSVLAQEGVDLELVIADHSSTDGTRAVIEQYESDPRVTLLDTPSGGGAPATGIASLPRPPVSS</sequence>
<evidence type="ECO:0000256" key="1">
    <source>
        <dbReference type="SAM" id="MobiDB-lite"/>
    </source>
</evidence>
<feature type="domain" description="Glycosyltransferase 2-like" evidence="2">
    <location>
        <begin position="7"/>
        <end position="70"/>
    </location>
</feature>
<dbReference type="PANTHER" id="PTHR22916">
    <property type="entry name" value="GLYCOSYLTRANSFERASE"/>
    <property type="match status" value="1"/>
</dbReference>
<dbReference type="RefSeq" id="WP_233437300.1">
    <property type="nucleotide sequence ID" value="NZ_CP031422.1"/>
</dbReference>
<dbReference type="EC" id="2.4.1.212" evidence="3"/>
<dbReference type="Gene3D" id="3.90.550.10">
    <property type="entry name" value="Spore Coat Polysaccharide Biosynthesis Protein SpsA, Chain A"/>
    <property type="match status" value="1"/>
</dbReference>
<dbReference type="KEGG" id="moy:CVS54_02397"/>
<dbReference type="Pfam" id="PF00535">
    <property type="entry name" value="Glycos_transf_2"/>
    <property type="match status" value="1"/>
</dbReference>
<dbReference type="InterPro" id="IPR001173">
    <property type="entry name" value="Glyco_trans_2-like"/>
</dbReference>
<keyword evidence="3" id="KW-0328">Glycosyltransferase</keyword>
<dbReference type="AlphaFoldDB" id="A0A3S9WLQ6"/>
<name>A0A3S9WLQ6_9MICO</name>
<proteinExistence type="predicted"/>
<feature type="region of interest" description="Disordered" evidence="1">
    <location>
        <begin position="57"/>
        <end position="86"/>
    </location>
</feature>
<keyword evidence="3" id="KW-0808">Transferase</keyword>
<dbReference type="EMBL" id="CP031422">
    <property type="protein sequence ID" value="AZS41052.1"/>
    <property type="molecule type" value="Genomic_DNA"/>
</dbReference>
<reference evidence="3 4" key="1">
    <citation type="submission" date="2018-08" db="EMBL/GenBank/DDBJ databases">
        <title>Microbacterium oxydans strain HG3.</title>
        <authorList>
            <person name="ORTET P."/>
        </authorList>
    </citation>
    <scope>NUCLEOTIDE SEQUENCE [LARGE SCALE GENOMIC DNA]</scope>
    <source>
        <strain evidence="3 4">HG3</strain>
    </source>
</reference>
<accession>A0A3S9WLQ6</accession>